<name>A0A160MED8_9BACI</name>
<dbReference type="Gene3D" id="3.40.50.1000">
    <property type="entry name" value="HAD superfamily/HAD-like"/>
    <property type="match status" value="1"/>
</dbReference>
<accession>A0A160MED8</accession>
<evidence type="ECO:0000313" key="2">
    <source>
        <dbReference type="Proteomes" id="UP000077856"/>
    </source>
</evidence>
<dbReference type="NCBIfam" id="TIGR01509">
    <property type="entry name" value="HAD-SF-IA-v3"/>
    <property type="match status" value="1"/>
</dbReference>
<reference evidence="1 2" key="1">
    <citation type="submission" date="2016-04" db="EMBL/GenBank/DDBJ databases">
        <title>Complete genome sequence of Bacillus oceanisediminis strain 2691.</title>
        <authorList>
            <person name="Jeong H."/>
            <person name="Kim H.J."/>
            <person name="Lee D.-W."/>
        </authorList>
    </citation>
    <scope>NUCLEOTIDE SEQUENCE [LARGE SCALE GENOMIC DNA]</scope>
    <source>
        <strain evidence="1 2">2691</strain>
    </source>
</reference>
<organism evidence="1 2">
    <name type="scientific">Cytobacillus oceanisediminis 2691</name>
    <dbReference type="NCBI Taxonomy" id="1196031"/>
    <lineage>
        <taxon>Bacteria</taxon>
        <taxon>Bacillati</taxon>
        <taxon>Bacillota</taxon>
        <taxon>Bacilli</taxon>
        <taxon>Bacillales</taxon>
        <taxon>Bacillaceae</taxon>
        <taxon>Cytobacillus</taxon>
    </lineage>
</organism>
<dbReference type="PANTHER" id="PTHR43611">
    <property type="entry name" value="ALPHA-D-GLUCOSE 1-PHOSPHATE PHOSPHATASE"/>
    <property type="match status" value="1"/>
</dbReference>
<gene>
    <name evidence="1" type="ORF">A361_20690</name>
</gene>
<dbReference type="eggNOG" id="COG1011">
    <property type="taxonomic scope" value="Bacteria"/>
</dbReference>
<dbReference type="AlphaFoldDB" id="A0A160MED8"/>
<dbReference type="Gene3D" id="1.10.150.240">
    <property type="entry name" value="Putative phosphatase, domain 2"/>
    <property type="match status" value="1"/>
</dbReference>
<dbReference type="InterPro" id="IPR023198">
    <property type="entry name" value="PGP-like_dom2"/>
</dbReference>
<protein>
    <recommendedName>
        <fullName evidence="3">Haloacid dehalogenase</fullName>
    </recommendedName>
</protein>
<dbReference type="Pfam" id="PF00702">
    <property type="entry name" value="Hydrolase"/>
    <property type="match status" value="1"/>
</dbReference>
<dbReference type="InterPro" id="IPR036412">
    <property type="entry name" value="HAD-like_sf"/>
</dbReference>
<evidence type="ECO:0008006" key="3">
    <source>
        <dbReference type="Google" id="ProtNLM"/>
    </source>
</evidence>
<proteinExistence type="predicted"/>
<dbReference type="STRING" id="1196031.A361_20690"/>
<evidence type="ECO:0000313" key="1">
    <source>
        <dbReference type="EMBL" id="AND41476.1"/>
    </source>
</evidence>
<dbReference type="InterPro" id="IPR023214">
    <property type="entry name" value="HAD_sf"/>
</dbReference>
<sequence>MSPKPILILDIAGVIATNFSPIFWEDLSSRFEVSCDDLIKFRKEVREELWTGKIEEVQFWARLIKRFPTINKEYAKNKLLSLIKPLPALEEIIKWSKYADIHLLSNHRKEWVEHIIRPYEDYIKSITISGDVGYCKPKVEIYLKVNSYFNGKDNVLFVDDQKKNLIEAKNLGWNTLLADGKGEWIEKVGLQLLS</sequence>
<dbReference type="SUPFAM" id="SSF56784">
    <property type="entry name" value="HAD-like"/>
    <property type="match status" value="1"/>
</dbReference>
<dbReference type="InterPro" id="IPR006439">
    <property type="entry name" value="HAD-SF_hydro_IA"/>
</dbReference>
<dbReference type="Proteomes" id="UP000077856">
    <property type="component" value="Chromosome"/>
</dbReference>
<dbReference type="EMBL" id="CP015506">
    <property type="protein sequence ID" value="AND41476.1"/>
    <property type="molecule type" value="Genomic_DNA"/>
</dbReference>
<dbReference type="KEGG" id="bon:A361_20690"/>
<dbReference type="PANTHER" id="PTHR43611:SF3">
    <property type="entry name" value="FLAVIN MONONUCLEOTIDE HYDROLASE 1, CHLOROPLATIC"/>
    <property type="match status" value="1"/>
</dbReference>
<dbReference type="RefSeq" id="WP_019380433.1">
    <property type="nucleotide sequence ID" value="NZ_CP015506.1"/>
</dbReference>